<accession>A0A6C0LU07</accession>
<evidence type="ECO:0000313" key="2">
    <source>
        <dbReference type="EMBL" id="QHU33903.1"/>
    </source>
</evidence>
<dbReference type="SUPFAM" id="SSF57850">
    <property type="entry name" value="RING/U-box"/>
    <property type="match status" value="1"/>
</dbReference>
<dbReference type="CDD" id="cd16448">
    <property type="entry name" value="RING-H2"/>
    <property type="match status" value="1"/>
</dbReference>
<dbReference type="PROSITE" id="PS50089">
    <property type="entry name" value="ZF_RING_2"/>
    <property type="match status" value="1"/>
</dbReference>
<dbReference type="Gene3D" id="3.30.40.10">
    <property type="entry name" value="Zinc/RING finger domain, C3HC4 (zinc finger)"/>
    <property type="match status" value="1"/>
</dbReference>
<organism evidence="2">
    <name type="scientific">viral metagenome</name>
    <dbReference type="NCBI Taxonomy" id="1070528"/>
    <lineage>
        <taxon>unclassified sequences</taxon>
        <taxon>metagenomes</taxon>
        <taxon>organismal metagenomes</taxon>
    </lineage>
</organism>
<reference evidence="2" key="1">
    <citation type="journal article" date="2020" name="Nature">
        <title>Giant virus diversity and host interactions through global metagenomics.</title>
        <authorList>
            <person name="Schulz F."/>
            <person name="Roux S."/>
            <person name="Paez-Espino D."/>
            <person name="Jungbluth S."/>
            <person name="Walsh D.A."/>
            <person name="Denef V.J."/>
            <person name="McMahon K.D."/>
            <person name="Konstantinidis K.T."/>
            <person name="Eloe-Fadrosh E.A."/>
            <person name="Kyrpides N.C."/>
            <person name="Woyke T."/>
        </authorList>
    </citation>
    <scope>NUCLEOTIDE SEQUENCE</scope>
    <source>
        <strain evidence="2">GVMAG-S-1016704-142</strain>
    </source>
</reference>
<dbReference type="SMART" id="SM00184">
    <property type="entry name" value="RING"/>
    <property type="match status" value="1"/>
</dbReference>
<evidence type="ECO:0000259" key="1">
    <source>
        <dbReference type="PROSITE" id="PS50089"/>
    </source>
</evidence>
<proteinExistence type="predicted"/>
<protein>
    <recommendedName>
        <fullName evidence="1">RING-type domain-containing protein</fullName>
    </recommendedName>
</protein>
<dbReference type="InterPro" id="IPR013083">
    <property type="entry name" value="Znf_RING/FYVE/PHD"/>
</dbReference>
<dbReference type="InterPro" id="IPR001841">
    <property type="entry name" value="Znf_RING"/>
</dbReference>
<dbReference type="Pfam" id="PF13639">
    <property type="entry name" value="zf-RING_2"/>
    <property type="match status" value="1"/>
</dbReference>
<name>A0A6C0LU07_9ZZZZ</name>
<dbReference type="EMBL" id="MN740564">
    <property type="protein sequence ID" value="QHU33903.1"/>
    <property type="molecule type" value="Genomic_DNA"/>
</dbReference>
<sequence>MTICCICMEEMDEGIELIECGHDCFHPQCIMQWFRSGFKRCPICNDTGLSESVPKRTGEESIKLIKAQFRKGKTNETTTKLVAKLYKTEAKLVDVKKQITSLKSEHGIFRDLLLKERKLWSKRRSINNVIIDLKRSIVQICVMSELILVTKKKIYRNIT</sequence>
<dbReference type="AlphaFoldDB" id="A0A6C0LU07"/>
<feature type="domain" description="RING-type" evidence="1">
    <location>
        <begin position="4"/>
        <end position="45"/>
    </location>
</feature>